<evidence type="ECO:0000313" key="3">
    <source>
        <dbReference type="Proteomes" id="UP000009309"/>
    </source>
</evidence>
<sequence length="437" mass="47937">MSNTVSFVLAGWLGIASLLAQQAPIAAFTPYTTNTLVPVVKISSGRVIHRFFDTSPVSPSGRYVALFRLPQETRRPKPGEVGEVVLVDLQTGKERVVAQSRGWEMQLGANVQWGGSDAELYFNDVDTATWKAFAVQVNPLTGQSRRLEGTVFMASADGKKLASYNLISSRRAQVGYGVVIPDSLTPKNIGPVSTDGIDITDTRTGKTKRIVSIREIYEKSVPSIAIANPQDFEYYCFQVKWNPQGTRLLTTVQWAPVTGGPRRRSVITMRPDGSDLHTAITPDQWAKGGHHVNWTPDGEHLSMNLEVDNRPGLELITVRYDGTDMKTVFHPGSGHPSLQPKGLPYIVTDAYPNEGVTANDGTVPIRLLNLSTGTEQAIAKIFLSKAQGEFRIDAHPAWDHSGRYVVFNGFVDGTRSVFLADLKRQLDDTNKTNSTGK</sequence>
<protein>
    <recommendedName>
        <fullName evidence="4">WD40 domain protein beta Propeller</fullName>
    </recommendedName>
</protein>
<keyword evidence="1" id="KW-0732">Signal</keyword>
<dbReference type="SUPFAM" id="SSF82171">
    <property type="entry name" value="DPP6 N-terminal domain-like"/>
    <property type="match status" value="1"/>
</dbReference>
<dbReference type="Gene3D" id="2.130.10.10">
    <property type="entry name" value="YVTN repeat-like/Quinoprotein amine dehydrogenase"/>
    <property type="match status" value="1"/>
</dbReference>
<dbReference type="AlphaFoldDB" id="I2GHS6"/>
<dbReference type="InterPro" id="IPR015943">
    <property type="entry name" value="WD40/YVTN_repeat-like_dom_sf"/>
</dbReference>
<keyword evidence="3" id="KW-1185">Reference proteome</keyword>
<reference evidence="2 3" key="1">
    <citation type="journal article" date="2012" name="J. Bacteriol.">
        <title>Genome Sequence of the Filamentous Bacterium Fibrisoma limi BUZ 3T.</title>
        <authorList>
            <person name="Filippini M."/>
            <person name="Qi W."/>
            <person name="Jaenicke S."/>
            <person name="Goesmann A."/>
            <person name="Smits T.H."/>
            <person name="Bagheri H.C."/>
        </authorList>
    </citation>
    <scope>NUCLEOTIDE SEQUENCE [LARGE SCALE GENOMIC DNA]</scope>
    <source>
        <strain evidence="3">BUZ 3T</strain>
    </source>
</reference>
<dbReference type="eggNOG" id="COG0823">
    <property type="taxonomic scope" value="Bacteria"/>
</dbReference>
<dbReference type="EMBL" id="CAIT01000006">
    <property type="protein sequence ID" value="CCH53451.1"/>
    <property type="molecule type" value="Genomic_DNA"/>
</dbReference>
<proteinExistence type="predicted"/>
<organism evidence="2 3">
    <name type="scientific">Fibrisoma limi BUZ 3</name>
    <dbReference type="NCBI Taxonomy" id="1185876"/>
    <lineage>
        <taxon>Bacteria</taxon>
        <taxon>Pseudomonadati</taxon>
        <taxon>Bacteroidota</taxon>
        <taxon>Cytophagia</taxon>
        <taxon>Cytophagales</taxon>
        <taxon>Spirosomataceae</taxon>
        <taxon>Fibrisoma</taxon>
    </lineage>
</organism>
<gene>
    <name evidence="2" type="ORF">BN8_02547</name>
</gene>
<name>I2GHS6_9BACT</name>
<dbReference type="OrthoDB" id="5174394at2"/>
<feature type="signal peptide" evidence="1">
    <location>
        <begin position="1"/>
        <end position="20"/>
    </location>
</feature>
<evidence type="ECO:0000313" key="2">
    <source>
        <dbReference type="EMBL" id="CCH53451.1"/>
    </source>
</evidence>
<evidence type="ECO:0008006" key="4">
    <source>
        <dbReference type="Google" id="ProtNLM"/>
    </source>
</evidence>
<dbReference type="RefSeq" id="WP_009282033.1">
    <property type="nucleotide sequence ID" value="NZ_CAIT01000006.1"/>
</dbReference>
<evidence type="ECO:0000256" key="1">
    <source>
        <dbReference type="SAM" id="SignalP"/>
    </source>
</evidence>
<feature type="chain" id="PRO_5003658442" description="WD40 domain protein beta Propeller" evidence="1">
    <location>
        <begin position="21"/>
        <end position="437"/>
    </location>
</feature>
<dbReference type="STRING" id="1185876.BN8_02547"/>
<dbReference type="Proteomes" id="UP000009309">
    <property type="component" value="Unassembled WGS sequence"/>
</dbReference>
<accession>I2GHS6</accession>
<comment type="caution">
    <text evidence="2">The sequence shown here is derived from an EMBL/GenBank/DDBJ whole genome shotgun (WGS) entry which is preliminary data.</text>
</comment>